<dbReference type="AlphaFoldDB" id="Q9LBZ8"/>
<sequence length="55" mass="5890">MNAITILFVTTIFIGNLNITSSTGIIMNAPPAPTIPDTKPMIPPIVIKSTRLNLI</sequence>
<dbReference type="EMBL" id="AB033763">
    <property type="protein sequence ID" value="BAA94323.1"/>
    <property type="molecule type" value="Genomic_DNA"/>
</dbReference>
<accession>Q9LBZ8</accession>
<protein>
    <submittedName>
        <fullName evidence="1">Uncharacterized protein</fullName>
    </submittedName>
</protein>
<evidence type="ECO:0000313" key="1">
    <source>
        <dbReference type="EMBL" id="BAA94323.1"/>
    </source>
</evidence>
<name>Q9LBZ8_STAAU</name>
<organism evidence="1">
    <name type="scientific">Staphylococcus aureus</name>
    <dbReference type="NCBI Taxonomy" id="1280"/>
    <lineage>
        <taxon>Bacteria</taxon>
        <taxon>Bacillati</taxon>
        <taxon>Bacillota</taxon>
        <taxon>Bacilli</taxon>
        <taxon>Bacillales</taxon>
        <taxon>Staphylococcaceae</taxon>
        <taxon>Staphylococcus</taxon>
    </lineage>
</organism>
<reference evidence="1" key="1">
    <citation type="journal article" date="2001" name="Antimicrob. Agents Chemother.">
        <title>Structural Comparison of Three Types of Staphylococcal Cassette Chromosome mec Integrated in the Chromosome in Methicillin-Resistant Staphylococcus aureus.</title>
        <authorList>
            <person name="Ito T."/>
            <person name="Katayama Y."/>
            <person name="Asada K."/>
            <person name="Mori N."/>
            <person name="Tsutsumimoto K."/>
            <person name="Hiramatsu K."/>
        </authorList>
    </citation>
    <scope>NUCLEOTIDE SEQUENCE</scope>
    <source>
        <strain evidence="1">NCTC10442</strain>
    </source>
</reference>
<proteinExistence type="predicted"/>
<reference evidence="1" key="2">
    <citation type="journal article" date="2003" name="Drug Resist. Updat.">
        <title>Insights on antibiotic resistance of Staphylococcus aureus from its whole genome: genomic island SCC.</title>
        <authorList>
            <person name="Ito T."/>
            <person name="Okuma K."/>
            <person name="Xue M.X."/>
            <person name="Yuzawa H."/>
            <person name="Hiramatsu K."/>
        </authorList>
    </citation>
    <scope>NUCLEOTIDE SEQUENCE</scope>
    <source>
        <strain evidence="1">NCTC10442</strain>
    </source>
</reference>